<evidence type="ECO:0000313" key="1">
    <source>
        <dbReference type="EMBL" id="ULU03114.1"/>
    </source>
</evidence>
<evidence type="ECO:0000313" key="4">
    <source>
        <dbReference type="Proteomes" id="UP000829354"/>
    </source>
</evidence>
<dbReference type="Proteomes" id="UP000829354">
    <property type="component" value="Chromosome III"/>
</dbReference>
<dbReference type="EMBL" id="CP090893">
    <property type="protein sequence ID" value="ULU03114.1"/>
    <property type="molecule type" value="Genomic_DNA"/>
</dbReference>
<protein>
    <submittedName>
        <fullName evidence="1">Uncharacterized protein</fullName>
    </submittedName>
</protein>
<keyword evidence="4" id="KW-1185">Reference proteome</keyword>
<proteinExistence type="predicted"/>
<accession>A0AAE9DG87</accession>
<dbReference type="AlphaFoldDB" id="A0AAE9DG87"/>
<dbReference type="EMBL" id="CP092622">
    <property type="protein sequence ID" value="UMM25747.1"/>
    <property type="molecule type" value="Genomic_DNA"/>
</dbReference>
<name>A0AAE9DG87_CAEBR</name>
<reference evidence="1 3" key="2">
    <citation type="submission" date="2022-05" db="EMBL/GenBank/DDBJ databases">
        <title>Chromosome-level reference genomes for two strains of Caenorhabditis briggsae: an improved platform for comparative genomics.</title>
        <authorList>
            <person name="Stevens L."/>
            <person name="Andersen E.C."/>
        </authorList>
    </citation>
    <scope>NUCLEOTIDE SEQUENCE [LARGE SCALE GENOMIC DNA]</scope>
    <source>
        <strain evidence="1">QX1410_ONT</strain>
        <tissue evidence="1">Whole-organism</tissue>
    </source>
</reference>
<organism evidence="1 3">
    <name type="scientific">Caenorhabditis briggsae</name>
    <dbReference type="NCBI Taxonomy" id="6238"/>
    <lineage>
        <taxon>Eukaryota</taxon>
        <taxon>Metazoa</taxon>
        <taxon>Ecdysozoa</taxon>
        <taxon>Nematoda</taxon>
        <taxon>Chromadorea</taxon>
        <taxon>Rhabditida</taxon>
        <taxon>Rhabditina</taxon>
        <taxon>Rhabditomorpha</taxon>
        <taxon>Rhabditoidea</taxon>
        <taxon>Rhabditidae</taxon>
        <taxon>Peloderinae</taxon>
        <taxon>Caenorhabditis</taxon>
    </lineage>
</organism>
<evidence type="ECO:0000313" key="2">
    <source>
        <dbReference type="EMBL" id="UMM25747.1"/>
    </source>
</evidence>
<gene>
    <name evidence="1" type="ORF">L3Y34_002594</name>
    <name evidence="2" type="ORF">L5515_005441</name>
</gene>
<reference evidence="2 4" key="1">
    <citation type="submission" date="2022-04" db="EMBL/GenBank/DDBJ databases">
        <title>Chromosome-level reference genomes for two strains of Caenorhabditis briggsae: an improved platform for comparative genomics.</title>
        <authorList>
            <person name="Stevens L."/>
            <person name="Andersen E."/>
        </authorList>
    </citation>
    <scope>NUCLEOTIDE SEQUENCE [LARGE SCALE GENOMIC DNA]</scope>
    <source>
        <strain evidence="2">VX34</strain>
        <tissue evidence="2">Whole-organism</tissue>
    </source>
</reference>
<dbReference type="Proteomes" id="UP000827892">
    <property type="component" value="Chromosome III"/>
</dbReference>
<sequence>MIEMGKLGPRVFKRSETERARSYQAVHSHMEALLNREESLDSNNMSEEELRKRYDSIYAREAELDKLYAKKHRHLFYDDYEELYIDIGPLIDAVSGMCSRVKTTVTDTFAKIKNKIFEKPTTSNPSPI</sequence>
<evidence type="ECO:0000313" key="3">
    <source>
        <dbReference type="Proteomes" id="UP000827892"/>
    </source>
</evidence>